<feature type="non-terminal residue" evidence="3">
    <location>
        <position position="1"/>
    </location>
</feature>
<comment type="caution">
    <text evidence="3">The sequence shown here is derived from an EMBL/GenBank/DDBJ whole genome shotgun (WGS) entry which is preliminary data.</text>
</comment>
<feature type="non-terminal residue" evidence="3">
    <location>
        <position position="297"/>
    </location>
</feature>
<organism evidence="3">
    <name type="scientific">marine sediment metagenome</name>
    <dbReference type="NCBI Taxonomy" id="412755"/>
    <lineage>
        <taxon>unclassified sequences</taxon>
        <taxon>metagenomes</taxon>
        <taxon>ecological metagenomes</taxon>
    </lineage>
</organism>
<keyword evidence="2" id="KW-0808">Transferase</keyword>
<dbReference type="Gene3D" id="3.40.50.2000">
    <property type="entry name" value="Glycogen Phosphorylase B"/>
    <property type="match status" value="1"/>
</dbReference>
<dbReference type="GO" id="GO:0004373">
    <property type="term" value="F:alpha-1,4-glucan glucosyltransferase (UDP-glucose donor) activity"/>
    <property type="evidence" value="ECO:0007669"/>
    <property type="project" value="InterPro"/>
</dbReference>
<reference evidence="3" key="1">
    <citation type="journal article" date="2014" name="Front. Microbiol.">
        <title>High frequency of phylogenetically diverse reductive dehalogenase-homologous genes in deep subseafloor sedimentary metagenomes.</title>
        <authorList>
            <person name="Kawai M."/>
            <person name="Futagami T."/>
            <person name="Toyoda A."/>
            <person name="Takaki Y."/>
            <person name="Nishi S."/>
            <person name="Hori S."/>
            <person name="Arai W."/>
            <person name="Tsubouchi T."/>
            <person name="Morono Y."/>
            <person name="Uchiyama I."/>
            <person name="Ito T."/>
            <person name="Fujiyama A."/>
            <person name="Inagaki F."/>
            <person name="Takami H."/>
        </authorList>
    </citation>
    <scope>NUCLEOTIDE SEQUENCE</scope>
    <source>
        <strain evidence="3">Expedition CK06-06</strain>
    </source>
</reference>
<proteinExistence type="predicted"/>
<keyword evidence="1" id="KW-0328">Glycosyltransferase</keyword>
<protein>
    <recommendedName>
        <fullName evidence="4">Glycosyl transferase family 1 domain-containing protein</fullName>
    </recommendedName>
</protein>
<dbReference type="PANTHER" id="PTHR10176:SF3">
    <property type="entry name" value="GLYCOGEN [STARCH] SYNTHASE"/>
    <property type="match status" value="1"/>
</dbReference>
<dbReference type="GO" id="GO:0005737">
    <property type="term" value="C:cytoplasm"/>
    <property type="evidence" value="ECO:0007669"/>
    <property type="project" value="TreeGrafter"/>
</dbReference>
<evidence type="ECO:0000313" key="3">
    <source>
        <dbReference type="EMBL" id="GAG85236.1"/>
    </source>
</evidence>
<dbReference type="SUPFAM" id="SSF53756">
    <property type="entry name" value="UDP-Glycosyltransferase/glycogen phosphorylase"/>
    <property type="match status" value="1"/>
</dbReference>
<dbReference type="Pfam" id="PF05693">
    <property type="entry name" value="Glycogen_syn"/>
    <property type="match status" value="2"/>
</dbReference>
<gene>
    <name evidence="3" type="ORF">S01H4_34143</name>
</gene>
<sequence length="297" mass="33203">QKARELNIIAKHSLEKLAGTHADAFTTVSELTAKECLQFHQREIDVVLPNGFEDSFVPDENEFESKRVLARERLISVASALTGEQVPEDVLLLGTSGRYEFRNKGMDLFIDALGELNKNKDCPGKAIAFILIPANHYGPRKDLIDAMNQDSSVDLDEKHLTHNLHSAEHDQILNRIRDNGLTNGKDDPVKVIFVPSYLNGRDGIFDLAYYDVLIGLDQTIFPSYYEPWGYTPLESLAFSIPTVTTSLTGFGLWVQNEYKTEVEGITVIPRDDYNDGEVAKAIGEAIMNQCKLSHESS</sequence>
<accession>X1CLY3</accession>
<dbReference type="GO" id="GO:0005978">
    <property type="term" value="P:glycogen biosynthetic process"/>
    <property type="evidence" value="ECO:0007669"/>
    <property type="project" value="InterPro"/>
</dbReference>
<name>X1CLY3_9ZZZZ</name>
<evidence type="ECO:0000256" key="1">
    <source>
        <dbReference type="ARBA" id="ARBA00022676"/>
    </source>
</evidence>
<dbReference type="AlphaFoldDB" id="X1CLY3"/>
<evidence type="ECO:0000256" key="2">
    <source>
        <dbReference type="ARBA" id="ARBA00022679"/>
    </source>
</evidence>
<dbReference type="EMBL" id="BART01018045">
    <property type="protein sequence ID" value="GAG85236.1"/>
    <property type="molecule type" value="Genomic_DNA"/>
</dbReference>
<dbReference type="PANTHER" id="PTHR10176">
    <property type="entry name" value="GLYCOGEN SYNTHASE"/>
    <property type="match status" value="1"/>
</dbReference>
<dbReference type="InterPro" id="IPR008631">
    <property type="entry name" value="Glycogen_synth"/>
</dbReference>
<evidence type="ECO:0008006" key="4">
    <source>
        <dbReference type="Google" id="ProtNLM"/>
    </source>
</evidence>